<organism evidence="2 3">
    <name type="scientific">Fraxinus pennsylvanica</name>
    <dbReference type="NCBI Taxonomy" id="56036"/>
    <lineage>
        <taxon>Eukaryota</taxon>
        <taxon>Viridiplantae</taxon>
        <taxon>Streptophyta</taxon>
        <taxon>Embryophyta</taxon>
        <taxon>Tracheophyta</taxon>
        <taxon>Spermatophyta</taxon>
        <taxon>Magnoliopsida</taxon>
        <taxon>eudicotyledons</taxon>
        <taxon>Gunneridae</taxon>
        <taxon>Pentapetalae</taxon>
        <taxon>asterids</taxon>
        <taxon>lamiids</taxon>
        <taxon>Lamiales</taxon>
        <taxon>Oleaceae</taxon>
        <taxon>Oleeae</taxon>
        <taxon>Fraxinus</taxon>
    </lineage>
</organism>
<gene>
    <name evidence="2" type="ORF">FPE_LOCUS19639</name>
</gene>
<evidence type="ECO:0000256" key="1">
    <source>
        <dbReference type="SAM" id="MobiDB-lite"/>
    </source>
</evidence>
<accession>A0AAD2E064</accession>
<protein>
    <submittedName>
        <fullName evidence="2">Uncharacterized protein</fullName>
    </submittedName>
</protein>
<sequence length="203" mass="22793">MERQEGREQPYSIIHHLQDTNPSPELCPLTEEFSASKDMNFRPQAARVPYNDNMLLRMEQFARNAYNPNETLNKYHLPLSTLPPEFHLQSSSRFSGKHSHPQVSIPFGDLGDLPIEKASTQQVHWSYAADAYEISNPMRSLGIQGNPNLASGSSGFNLDGGSSYSSYPLMSRQKRPEEEAVGEWQQRRALQSSAAEVTVVLTV</sequence>
<dbReference type="Proteomes" id="UP000834106">
    <property type="component" value="Chromosome 12"/>
</dbReference>
<evidence type="ECO:0000313" key="3">
    <source>
        <dbReference type="Proteomes" id="UP000834106"/>
    </source>
</evidence>
<dbReference type="AlphaFoldDB" id="A0AAD2E064"/>
<keyword evidence="3" id="KW-1185">Reference proteome</keyword>
<feature type="region of interest" description="Disordered" evidence="1">
    <location>
        <begin position="1"/>
        <end position="24"/>
    </location>
</feature>
<reference evidence="2" key="1">
    <citation type="submission" date="2023-05" db="EMBL/GenBank/DDBJ databases">
        <authorList>
            <person name="Huff M."/>
        </authorList>
    </citation>
    <scope>NUCLEOTIDE SEQUENCE</scope>
</reference>
<proteinExistence type="predicted"/>
<dbReference type="EMBL" id="OU503047">
    <property type="protein sequence ID" value="CAI9772209.1"/>
    <property type="molecule type" value="Genomic_DNA"/>
</dbReference>
<evidence type="ECO:0000313" key="2">
    <source>
        <dbReference type="EMBL" id="CAI9772209.1"/>
    </source>
</evidence>
<name>A0AAD2E064_9LAMI</name>